<comment type="caution">
    <text evidence="9">The sequence shown here is derived from an EMBL/GenBank/DDBJ whole genome shotgun (WGS) entry which is preliminary data.</text>
</comment>
<comment type="subcellular location">
    <subcellularLocation>
        <location evidence="1">Membrane</location>
        <topology evidence="1">Multi-pass membrane protein</topology>
    </subcellularLocation>
</comment>
<feature type="transmembrane region" description="Helical" evidence="8">
    <location>
        <begin position="141"/>
        <end position="159"/>
    </location>
</feature>
<dbReference type="Proteomes" id="UP001338125">
    <property type="component" value="Unassembled WGS sequence"/>
</dbReference>
<organism evidence="9 10">
    <name type="scientific">Cladobotryum mycophilum</name>
    <dbReference type="NCBI Taxonomy" id="491253"/>
    <lineage>
        <taxon>Eukaryota</taxon>
        <taxon>Fungi</taxon>
        <taxon>Dikarya</taxon>
        <taxon>Ascomycota</taxon>
        <taxon>Pezizomycotina</taxon>
        <taxon>Sordariomycetes</taxon>
        <taxon>Hypocreomycetidae</taxon>
        <taxon>Hypocreales</taxon>
        <taxon>Hypocreaceae</taxon>
        <taxon>Cladobotryum</taxon>
    </lineage>
</organism>
<feature type="transmembrane region" description="Helical" evidence="8">
    <location>
        <begin position="426"/>
        <end position="446"/>
    </location>
</feature>
<keyword evidence="3" id="KW-0813">Transport</keyword>
<evidence type="ECO:0000256" key="4">
    <source>
        <dbReference type="ARBA" id="ARBA00022692"/>
    </source>
</evidence>
<keyword evidence="6 8" id="KW-0472">Membrane</keyword>
<feature type="transmembrane region" description="Helical" evidence="8">
    <location>
        <begin position="221"/>
        <end position="242"/>
    </location>
</feature>
<reference evidence="9 10" key="1">
    <citation type="submission" date="2024-01" db="EMBL/GenBank/DDBJ databases">
        <title>Complete genome of Cladobotryum mycophilum ATHUM6906.</title>
        <authorList>
            <person name="Christinaki A.C."/>
            <person name="Myridakis A.I."/>
            <person name="Kouvelis V.N."/>
        </authorList>
    </citation>
    <scope>NUCLEOTIDE SEQUENCE [LARGE SCALE GENOMIC DNA]</scope>
    <source>
        <strain evidence="9 10">ATHUM6906</strain>
    </source>
</reference>
<protein>
    <submittedName>
        <fullName evidence="9">Nucleoside transporter FUN26-like protein</fullName>
    </submittedName>
</protein>
<sequence length="448" mass="48707">MDRTRRDDYQSLSDDAEDGHRSSEDEALLGEMEEVPFSWFEYTIFCFLGVAMLWAWNMFLAAAPYFASRFAGDEWIAANFQSTILAVSTITNLATVLVLSNKQSSASYPFRINLALVINTVIFAFLTVSTSAFLGASPAQYLVFLLVMVGATSYAAGLLQNGGYAFAAGFGRPEYMQAIMAGQAVAGVLPAVAQVVTVVMYPPSSETDASAYSSTGSTSAFIYFMAAVFISVVTLGSLLPLFKRHKAILEGRLGEHLAESMASLQEAERSARKVVSLWYLLKKLRWLAGGIALVFTATMFFPVLTTKILSVKPDSGILFQPFAFIPLGFVVWNLGDLSGRILTMLPFSLTHRPALLFFLAVLRFGELPLYFLCNIHGRGAVISSDFFYLVIVQFVFGLSNGWLGASIMMASGEWVEEGEREASGGFMGMCLVAGLTIGSLLSFTAAKV</sequence>
<feature type="transmembrane region" description="Helical" evidence="8">
    <location>
        <begin position="317"/>
        <end position="334"/>
    </location>
</feature>
<evidence type="ECO:0000256" key="2">
    <source>
        <dbReference type="ARBA" id="ARBA00007965"/>
    </source>
</evidence>
<feature type="region of interest" description="Disordered" evidence="7">
    <location>
        <begin position="1"/>
        <end position="23"/>
    </location>
</feature>
<dbReference type="PANTHER" id="PTHR10332">
    <property type="entry name" value="EQUILIBRATIVE NUCLEOSIDE TRANSPORTER"/>
    <property type="match status" value="1"/>
</dbReference>
<feature type="transmembrane region" description="Helical" evidence="8">
    <location>
        <begin position="180"/>
        <end position="201"/>
    </location>
</feature>
<keyword evidence="5 8" id="KW-1133">Transmembrane helix</keyword>
<dbReference type="EMBL" id="JAVFKD010000014">
    <property type="protein sequence ID" value="KAK5990154.1"/>
    <property type="molecule type" value="Genomic_DNA"/>
</dbReference>
<feature type="transmembrane region" description="Helical" evidence="8">
    <location>
        <begin position="112"/>
        <end position="135"/>
    </location>
</feature>
<evidence type="ECO:0000256" key="1">
    <source>
        <dbReference type="ARBA" id="ARBA00004141"/>
    </source>
</evidence>
<proteinExistence type="inferred from homology"/>
<feature type="transmembrane region" description="Helical" evidence="8">
    <location>
        <begin position="78"/>
        <end position="100"/>
    </location>
</feature>
<evidence type="ECO:0000256" key="5">
    <source>
        <dbReference type="ARBA" id="ARBA00022989"/>
    </source>
</evidence>
<name>A0ABR0SDW2_9HYPO</name>
<gene>
    <name evidence="9" type="ORF">PT974_08420</name>
</gene>
<comment type="similarity">
    <text evidence="2">Belongs to the SLC29A/ENT transporter (TC 2.A.57) family.</text>
</comment>
<keyword evidence="10" id="KW-1185">Reference proteome</keyword>
<evidence type="ECO:0000313" key="9">
    <source>
        <dbReference type="EMBL" id="KAK5990154.1"/>
    </source>
</evidence>
<feature type="transmembrane region" description="Helical" evidence="8">
    <location>
        <begin position="286"/>
        <end position="305"/>
    </location>
</feature>
<feature type="transmembrane region" description="Helical" evidence="8">
    <location>
        <begin position="42"/>
        <end position="66"/>
    </location>
</feature>
<accession>A0ABR0SDW2</accession>
<dbReference type="PRINTS" id="PR01130">
    <property type="entry name" value="DERENTRNSPRT"/>
</dbReference>
<dbReference type="InterPro" id="IPR002259">
    <property type="entry name" value="Eqnu_transpt"/>
</dbReference>
<evidence type="ECO:0000256" key="8">
    <source>
        <dbReference type="SAM" id="Phobius"/>
    </source>
</evidence>
<evidence type="ECO:0000313" key="10">
    <source>
        <dbReference type="Proteomes" id="UP001338125"/>
    </source>
</evidence>
<keyword evidence="4 8" id="KW-0812">Transmembrane</keyword>
<evidence type="ECO:0000256" key="6">
    <source>
        <dbReference type="ARBA" id="ARBA00023136"/>
    </source>
</evidence>
<evidence type="ECO:0000256" key="7">
    <source>
        <dbReference type="SAM" id="MobiDB-lite"/>
    </source>
</evidence>
<evidence type="ECO:0000256" key="3">
    <source>
        <dbReference type="ARBA" id="ARBA00022448"/>
    </source>
</evidence>
<dbReference type="PIRSF" id="PIRSF016379">
    <property type="entry name" value="ENT"/>
    <property type="match status" value="1"/>
</dbReference>
<dbReference type="PANTHER" id="PTHR10332:SF88">
    <property type="entry name" value="EQUILIBRATIVE NUCLEOSIDE TRANSPORTER 1, ISOFORM A"/>
    <property type="match status" value="1"/>
</dbReference>
<dbReference type="Pfam" id="PF01733">
    <property type="entry name" value="Nucleoside_tran"/>
    <property type="match status" value="1"/>
</dbReference>
<feature type="transmembrane region" description="Helical" evidence="8">
    <location>
        <begin position="386"/>
        <end position="405"/>
    </location>
</feature>